<feature type="domain" description="DUF4485" evidence="3">
    <location>
        <begin position="54"/>
        <end position="121"/>
    </location>
</feature>
<protein>
    <recommendedName>
        <fullName evidence="3">DUF4485 domain-containing protein</fullName>
    </recommendedName>
</protein>
<feature type="region of interest" description="Disordered" evidence="2">
    <location>
        <begin position="134"/>
        <end position="171"/>
    </location>
</feature>
<dbReference type="Proteomes" id="UP001146120">
    <property type="component" value="Unassembled WGS sequence"/>
</dbReference>
<dbReference type="EMBL" id="DAKRPA010000186">
    <property type="protein sequence ID" value="DAZ95863.1"/>
    <property type="molecule type" value="Genomic_DNA"/>
</dbReference>
<evidence type="ECO:0000259" key="3">
    <source>
        <dbReference type="Pfam" id="PF14846"/>
    </source>
</evidence>
<evidence type="ECO:0000313" key="4">
    <source>
        <dbReference type="EMBL" id="DAZ95863.1"/>
    </source>
</evidence>
<proteinExistence type="predicted"/>
<keyword evidence="5" id="KW-1185">Reference proteome</keyword>
<dbReference type="PANTHER" id="PTHR18871">
    <property type="entry name" value="CENTROSOMAL PROTEIN OF 112 KDA"/>
    <property type="match status" value="1"/>
</dbReference>
<sequence length="343" mass="40338">MPHVTCIFDDFDVHNLSRSLEICNVGPSEELMNLEQQQTHVRTLLAQAHELNQRVQQSKHQQIRVARWIQALQHQPIANATWMKNVLEYVTLLIQMLIEGRVEDPFTHMPPQGTLPVLPRHKVSALVARFAKKVPARRKPSDSRSKAANECAQSIVHEPPQRITRHQQCQTTEQDDQWEWQRVWKGAFERLRREQSALQAQNDALRVEVKELRAVIVGHEKVAEKTQEEREHVNQQNRAEVETLKAIHALEIEELRKKHRQEVSWMIQALVRENDEAFQRRHRTNEVDELLLTLSTTNKTTSNRKTNSVTVQSKHDQEHMNDAFLRYVDQFYEDTRAYTRHRP</sequence>
<comment type="caution">
    <text evidence="4">The sequence shown here is derived from an EMBL/GenBank/DDBJ whole genome shotgun (WGS) entry which is preliminary data.</text>
</comment>
<dbReference type="PANTHER" id="PTHR18871:SF2">
    <property type="entry name" value="CENTROSOMAL PROTEIN OF 112 KDA"/>
    <property type="match status" value="1"/>
</dbReference>
<dbReference type="InterPro" id="IPR027831">
    <property type="entry name" value="DUF4485"/>
</dbReference>
<name>A0AAV2YRA6_9STRA</name>
<evidence type="ECO:0000256" key="2">
    <source>
        <dbReference type="SAM" id="MobiDB-lite"/>
    </source>
</evidence>
<dbReference type="InterPro" id="IPR055310">
    <property type="entry name" value="CEP112"/>
</dbReference>
<reference evidence="4" key="2">
    <citation type="journal article" date="2023" name="Microbiol Resour">
        <title>Decontamination and Annotation of the Draft Genome Sequence of the Oomycete Lagenidium giganteum ARSEF 373.</title>
        <authorList>
            <person name="Morgan W.R."/>
            <person name="Tartar A."/>
        </authorList>
    </citation>
    <scope>NUCLEOTIDE SEQUENCE</scope>
    <source>
        <strain evidence="4">ARSEF 373</strain>
    </source>
</reference>
<evidence type="ECO:0000256" key="1">
    <source>
        <dbReference type="SAM" id="Coils"/>
    </source>
</evidence>
<organism evidence="4 5">
    <name type="scientific">Lagenidium giganteum</name>
    <dbReference type="NCBI Taxonomy" id="4803"/>
    <lineage>
        <taxon>Eukaryota</taxon>
        <taxon>Sar</taxon>
        <taxon>Stramenopiles</taxon>
        <taxon>Oomycota</taxon>
        <taxon>Peronosporomycetes</taxon>
        <taxon>Pythiales</taxon>
        <taxon>Pythiaceae</taxon>
    </lineage>
</organism>
<dbReference type="AlphaFoldDB" id="A0AAV2YRA6"/>
<evidence type="ECO:0000313" key="5">
    <source>
        <dbReference type="Proteomes" id="UP001146120"/>
    </source>
</evidence>
<dbReference type="Pfam" id="PF14846">
    <property type="entry name" value="DUF4485"/>
    <property type="match status" value="1"/>
</dbReference>
<reference evidence="4" key="1">
    <citation type="submission" date="2022-11" db="EMBL/GenBank/DDBJ databases">
        <authorList>
            <person name="Morgan W.R."/>
            <person name="Tartar A."/>
        </authorList>
    </citation>
    <scope>NUCLEOTIDE SEQUENCE</scope>
    <source>
        <strain evidence="4">ARSEF 373</strain>
    </source>
</reference>
<gene>
    <name evidence="4" type="ORF">N0F65_009065</name>
</gene>
<feature type="coiled-coil region" evidence="1">
    <location>
        <begin position="188"/>
        <end position="236"/>
    </location>
</feature>
<accession>A0AAV2YRA6</accession>
<feature type="coiled-coil region" evidence="1">
    <location>
        <begin position="34"/>
        <end position="61"/>
    </location>
</feature>
<keyword evidence="1" id="KW-0175">Coiled coil</keyword>